<feature type="domain" description="Rhodanese" evidence="8">
    <location>
        <begin position="559"/>
        <end position="677"/>
    </location>
</feature>
<dbReference type="SUPFAM" id="SSF52821">
    <property type="entry name" value="Rhodanese/Cell cycle control phosphatase"/>
    <property type="match status" value="1"/>
</dbReference>
<dbReference type="PANTHER" id="PTHR43429:SF1">
    <property type="entry name" value="NAD(P)H SULFUR OXIDOREDUCTASE (COA-DEPENDENT)"/>
    <property type="match status" value="1"/>
</dbReference>
<dbReference type="PROSITE" id="PS50206">
    <property type="entry name" value="RHODANESE_3"/>
    <property type="match status" value="1"/>
</dbReference>
<feature type="region of interest" description="Disordered" evidence="7">
    <location>
        <begin position="243"/>
        <end position="314"/>
    </location>
</feature>
<dbReference type="PRINTS" id="PR00368">
    <property type="entry name" value="FADPNR"/>
</dbReference>
<dbReference type="InterPro" id="IPR036188">
    <property type="entry name" value="FAD/NAD-bd_sf"/>
</dbReference>
<evidence type="ECO:0000256" key="3">
    <source>
        <dbReference type="ARBA" id="ARBA00022630"/>
    </source>
</evidence>
<dbReference type="PANTHER" id="PTHR43429">
    <property type="entry name" value="PYRIDINE NUCLEOTIDE-DISULFIDE OXIDOREDUCTASE DOMAIN-CONTAINING"/>
    <property type="match status" value="1"/>
</dbReference>
<keyword evidence="6" id="KW-0676">Redox-active center</keyword>
<comment type="cofactor">
    <cofactor evidence="1">
        <name>FAD</name>
        <dbReference type="ChEBI" id="CHEBI:57692"/>
    </cofactor>
</comment>
<dbReference type="InterPro" id="IPR050260">
    <property type="entry name" value="FAD-bd_OxRdtase"/>
</dbReference>
<dbReference type="Gene3D" id="3.50.50.60">
    <property type="entry name" value="FAD/NAD(P)-binding domain"/>
    <property type="match status" value="4"/>
</dbReference>
<dbReference type="InterPro" id="IPR023753">
    <property type="entry name" value="FAD/NAD-binding_dom"/>
</dbReference>
<proteinExistence type="inferred from homology"/>
<dbReference type="Pfam" id="PF02852">
    <property type="entry name" value="Pyr_redox_dim"/>
    <property type="match status" value="1"/>
</dbReference>
<keyword evidence="4" id="KW-0274">FAD</keyword>
<dbReference type="InterPro" id="IPR001763">
    <property type="entry name" value="Rhodanese-like_dom"/>
</dbReference>
<dbReference type="Pfam" id="PF07992">
    <property type="entry name" value="Pyr_redox_2"/>
    <property type="match status" value="2"/>
</dbReference>
<evidence type="ECO:0000313" key="10">
    <source>
        <dbReference type="Proteomes" id="UP000582487"/>
    </source>
</evidence>
<keyword evidence="3" id="KW-0285">Flavoprotein</keyword>
<evidence type="ECO:0000256" key="6">
    <source>
        <dbReference type="ARBA" id="ARBA00023284"/>
    </source>
</evidence>
<evidence type="ECO:0000256" key="1">
    <source>
        <dbReference type="ARBA" id="ARBA00001974"/>
    </source>
</evidence>
<evidence type="ECO:0000256" key="5">
    <source>
        <dbReference type="ARBA" id="ARBA00023002"/>
    </source>
</evidence>
<feature type="compositionally biased region" description="Basic and acidic residues" evidence="7">
    <location>
        <begin position="250"/>
        <end position="266"/>
    </location>
</feature>
<evidence type="ECO:0000259" key="8">
    <source>
        <dbReference type="PROSITE" id="PS50206"/>
    </source>
</evidence>
<comment type="similarity">
    <text evidence="2">Belongs to the class-III pyridine nucleotide-disulfide oxidoreductase family.</text>
</comment>
<dbReference type="AlphaFoldDB" id="A0A848RMC2"/>
<sequence>MLWWCECLDKGKETMMKLVVVGGVAGGLSCAARVRRLDENAEIVVFEKGSYPSFSNCGLPYHLGGEIPSREMLLLNTSEALRAKLNLDVRLNHEVTGLDASAKTVTVRDPGGREFQESYDFLVLSPGARAARPPIPGLDSPRVHPLRTVDDVTRLVELVEGSGVGGTGGGVPAKSAVVIGGGFIGIEAAEALAQRGLQTTIVEGAAHVMPPLDREIANMVTGALGSLGIQVFADTRVESILPGAAGGGRGEVHEAPAEGQAPHENDGPTETPNPGASGNPGGAVSVDEAGGATNPGGATNLDATGGANPGEEPGAALQVKLSTGAEIPADLVVLAAGVIPNTEAFVAAGVAADQRGYLQIDAHGRTNLPDVFALGDAATQVTAPTGATRPVALAGPTNRAGRLIADFIVDPESARPLPRPLATSIFRVGPMTVAQTGANRDALAAAGVDFHTIHTHPTDHGTFLPGAQPMQLLLHFEAGSGRILGAQGIGGNGVDKRIDVIATALRAGLSAADLIDLDLAYSPPYGSAKDPVNFLGYVAQNVLSGRLELWYAAEAEALVSGGALVVDVRQEPEFRAGHLVGARCVPLTQLRGRLDEIRVWLAGASGSLGANPGASSPSVAAGLSAVGSLGDCVYLCDDTGVNAWLASRILSQNGINAKVLSGGVNTVFAYHFLNPGVVLEM</sequence>
<evidence type="ECO:0000256" key="7">
    <source>
        <dbReference type="SAM" id="MobiDB-lite"/>
    </source>
</evidence>
<gene>
    <name evidence="9" type="ORF">HHJ74_04835</name>
</gene>
<dbReference type="InterPro" id="IPR004099">
    <property type="entry name" value="Pyr_nucl-diS_OxRdtase_dimer"/>
</dbReference>
<comment type="caution">
    <text evidence="9">The sequence shown here is derived from an EMBL/GenBank/DDBJ whole genome shotgun (WGS) entry which is preliminary data.</text>
</comment>
<dbReference type="EMBL" id="JABCUV010000004">
    <property type="protein sequence ID" value="NMW93023.1"/>
    <property type="molecule type" value="Genomic_DNA"/>
</dbReference>
<organism evidence="9 10">
    <name type="scientific">Mobiluncus mulieris</name>
    <dbReference type="NCBI Taxonomy" id="2052"/>
    <lineage>
        <taxon>Bacteria</taxon>
        <taxon>Bacillati</taxon>
        <taxon>Actinomycetota</taxon>
        <taxon>Actinomycetes</taxon>
        <taxon>Actinomycetales</taxon>
        <taxon>Actinomycetaceae</taxon>
        <taxon>Mobiluncus</taxon>
    </lineage>
</organism>
<dbReference type="Gene3D" id="3.40.250.10">
    <property type="entry name" value="Rhodanese-like domain"/>
    <property type="match status" value="1"/>
</dbReference>
<dbReference type="Pfam" id="PF00581">
    <property type="entry name" value="Rhodanese"/>
    <property type="match status" value="1"/>
</dbReference>
<feature type="compositionally biased region" description="Low complexity" evidence="7">
    <location>
        <begin position="273"/>
        <end position="314"/>
    </location>
</feature>
<evidence type="ECO:0000313" key="9">
    <source>
        <dbReference type="EMBL" id="NMW93023.1"/>
    </source>
</evidence>
<dbReference type="PRINTS" id="PR00411">
    <property type="entry name" value="PNDRDTASEI"/>
</dbReference>
<dbReference type="InterPro" id="IPR016156">
    <property type="entry name" value="FAD/NAD-linked_Rdtase_dimer_sf"/>
</dbReference>
<keyword evidence="5" id="KW-0560">Oxidoreductase</keyword>
<evidence type="ECO:0000256" key="4">
    <source>
        <dbReference type="ARBA" id="ARBA00022827"/>
    </source>
</evidence>
<dbReference type="Proteomes" id="UP000582487">
    <property type="component" value="Unassembled WGS sequence"/>
</dbReference>
<evidence type="ECO:0000256" key="2">
    <source>
        <dbReference type="ARBA" id="ARBA00009130"/>
    </source>
</evidence>
<reference evidence="9 10" key="1">
    <citation type="submission" date="2020-04" db="EMBL/GenBank/DDBJ databases">
        <title>Antimicrobial susceptibility and clonality of vaginal-derived multi-drug resistant Mobiluncus isolates in China.</title>
        <authorList>
            <person name="Zhang X."/>
        </authorList>
    </citation>
    <scope>NUCLEOTIDE SEQUENCE [LARGE SCALE GENOMIC DNA]</scope>
    <source>
        <strain evidence="9 10">7</strain>
    </source>
</reference>
<dbReference type="SUPFAM" id="SSF51905">
    <property type="entry name" value="FAD/NAD(P)-binding domain"/>
    <property type="match status" value="2"/>
</dbReference>
<dbReference type="InterPro" id="IPR036873">
    <property type="entry name" value="Rhodanese-like_dom_sf"/>
</dbReference>
<name>A0A848RMC2_9ACTO</name>
<dbReference type="GO" id="GO:0016491">
    <property type="term" value="F:oxidoreductase activity"/>
    <property type="evidence" value="ECO:0007669"/>
    <property type="project" value="UniProtKB-KW"/>
</dbReference>
<dbReference type="SUPFAM" id="SSF55424">
    <property type="entry name" value="FAD/NAD-linked reductases, dimerisation (C-terminal) domain"/>
    <property type="match status" value="1"/>
</dbReference>
<accession>A0A848RMC2</accession>
<protein>
    <submittedName>
        <fullName evidence="9">FAD-dependent oxidoreductase</fullName>
    </submittedName>
</protein>
<dbReference type="SMART" id="SM00450">
    <property type="entry name" value="RHOD"/>
    <property type="match status" value="1"/>
</dbReference>